<comment type="caution">
    <text evidence="1">The sequence shown here is derived from an EMBL/GenBank/DDBJ whole genome shotgun (WGS) entry which is preliminary data.</text>
</comment>
<evidence type="ECO:0000313" key="1">
    <source>
        <dbReference type="EMBL" id="KAL0301913.1"/>
    </source>
</evidence>
<gene>
    <name evidence="1" type="ORF">Sradi_6468100</name>
</gene>
<evidence type="ECO:0008006" key="2">
    <source>
        <dbReference type="Google" id="ProtNLM"/>
    </source>
</evidence>
<organism evidence="1">
    <name type="scientific">Sesamum radiatum</name>
    <name type="common">Black benniseed</name>
    <dbReference type="NCBI Taxonomy" id="300843"/>
    <lineage>
        <taxon>Eukaryota</taxon>
        <taxon>Viridiplantae</taxon>
        <taxon>Streptophyta</taxon>
        <taxon>Embryophyta</taxon>
        <taxon>Tracheophyta</taxon>
        <taxon>Spermatophyta</taxon>
        <taxon>Magnoliopsida</taxon>
        <taxon>eudicotyledons</taxon>
        <taxon>Gunneridae</taxon>
        <taxon>Pentapetalae</taxon>
        <taxon>asterids</taxon>
        <taxon>lamiids</taxon>
        <taxon>Lamiales</taxon>
        <taxon>Pedaliaceae</taxon>
        <taxon>Sesamum</taxon>
    </lineage>
</organism>
<name>A0AAW2K7T4_SESRA</name>
<reference evidence="1" key="2">
    <citation type="journal article" date="2024" name="Plant">
        <title>Genomic evolution and insights into agronomic trait innovations of Sesamum species.</title>
        <authorList>
            <person name="Miao H."/>
            <person name="Wang L."/>
            <person name="Qu L."/>
            <person name="Liu H."/>
            <person name="Sun Y."/>
            <person name="Le M."/>
            <person name="Wang Q."/>
            <person name="Wei S."/>
            <person name="Zheng Y."/>
            <person name="Lin W."/>
            <person name="Duan Y."/>
            <person name="Cao H."/>
            <person name="Xiong S."/>
            <person name="Wang X."/>
            <person name="Wei L."/>
            <person name="Li C."/>
            <person name="Ma Q."/>
            <person name="Ju M."/>
            <person name="Zhao R."/>
            <person name="Li G."/>
            <person name="Mu C."/>
            <person name="Tian Q."/>
            <person name="Mei H."/>
            <person name="Zhang T."/>
            <person name="Gao T."/>
            <person name="Zhang H."/>
        </authorList>
    </citation>
    <scope>NUCLEOTIDE SEQUENCE</scope>
    <source>
        <strain evidence="1">G02</strain>
    </source>
</reference>
<dbReference type="AlphaFoldDB" id="A0AAW2K7T4"/>
<reference evidence="1" key="1">
    <citation type="submission" date="2020-06" db="EMBL/GenBank/DDBJ databases">
        <authorList>
            <person name="Li T."/>
            <person name="Hu X."/>
            <person name="Zhang T."/>
            <person name="Song X."/>
            <person name="Zhang H."/>
            <person name="Dai N."/>
            <person name="Sheng W."/>
            <person name="Hou X."/>
            <person name="Wei L."/>
        </authorList>
    </citation>
    <scope>NUCLEOTIDE SEQUENCE</scope>
    <source>
        <strain evidence="1">G02</strain>
        <tissue evidence="1">Leaf</tissue>
    </source>
</reference>
<dbReference type="EMBL" id="JACGWJ010000030">
    <property type="protein sequence ID" value="KAL0301913.1"/>
    <property type="molecule type" value="Genomic_DNA"/>
</dbReference>
<accession>A0AAW2K7T4</accession>
<protein>
    <recommendedName>
        <fullName evidence="2">Secreted protein</fullName>
    </recommendedName>
</protein>
<sequence length="105" mass="12091">MLMYLAARARRASNLVAGFLARDLKKSPSSNPCAKALALTFWVVVGTSKAVVLKHWRYSFRGSPSFWLMEKRLHSVFRYFLLLANWCRKRERNSWKLPITTGVTG</sequence>
<proteinExistence type="predicted"/>